<evidence type="ECO:0000313" key="7">
    <source>
        <dbReference type="Proteomes" id="UP000254000"/>
    </source>
</evidence>
<evidence type="ECO:0000256" key="2">
    <source>
        <dbReference type="ARBA" id="ARBA00023125"/>
    </source>
</evidence>
<organism evidence="6 7">
    <name type="scientific">Gordonibacter pamelaeae</name>
    <dbReference type="NCBI Taxonomy" id="471189"/>
    <lineage>
        <taxon>Bacteria</taxon>
        <taxon>Bacillati</taxon>
        <taxon>Actinomycetota</taxon>
        <taxon>Coriobacteriia</taxon>
        <taxon>Eggerthellales</taxon>
        <taxon>Eggerthellaceae</taxon>
        <taxon>Gordonibacter</taxon>
    </lineage>
</organism>
<protein>
    <submittedName>
        <fullName evidence="6">TetR/AcrR family transcriptional regulator</fullName>
    </submittedName>
</protein>
<evidence type="ECO:0000256" key="1">
    <source>
        <dbReference type="ARBA" id="ARBA00023015"/>
    </source>
</evidence>
<dbReference type="GeneID" id="78360844"/>
<dbReference type="InterPro" id="IPR050109">
    <property type="entry name" value="HTH-type_TetR-like_transc_reg"/>
</dbReference>
<reference evidence="6 7" key="1">
    <citation type="journal article" date="2018" name="Elife">
        <title>Discovery and characterization of a prevalent human gut bacterial enzyme sufficient for the inactivation of a family of plant toxins.</title>
        <authorList>
            <person name="Koppel N."/>
            <person name="Bisanz J.E."/>
            <person name="Pandelia M.E."/>
            <person name="Turnbaugh P.J."/>
            <person name="Balskus E.P."/>
        </authorList>
    </citation>
    <scope>NUCLEOTIDE SEQUENCE [LARGE SCALE GENOMIC DNA]</scope>
    <source>
        <strain evidence="6 7">3C</strain>
    </source>
</reference>
<gene>
    <name evidence="6" type="ORF">C1877_14195</name>
</gene>
<feature type="DNA-binding region" description="H-T-H motif" evidence="4">
    <location>
        <begin position="32"/>
        <end position="51"/>
    </location>
</feature>
<dbReference type="RefSeq" id="WP_114569460.1">
    <property type="nucleotide sequence ID" value="NZ_CABMMS010000011.1"/>
</dbReference>
<name>A0A369LQM1_9ACTN</name>
<evidence type="ECO:0000256" key="4">
    <source>
        <dbReference type="PROSITE-ProRule" id="PRU00335"/>
    </source>
</evidence>
<accession>A0A369LQM1</accession>
<dbReference type="Proteomes" id="UP000254000">
    <property type="component" value="Unassembled WGS sequence"/>
</dbReference>
<dbReference type="GO" id="GO:0000976">
    <property type="term" value="F:transcription cis-regulatory region binding"/>
    <property type="evidence" value="ECO:0007669"/>
    <property type="project" value="TreeGrafter"/>
</dbReference>
<feature type="domain" description="HTH tetR-type" evidence="5">
    <location>
        <begin position="9"/>
        <end position="69"/>
    </location>
</feature>
<keyword evidence="2 4" id="KW-0238">DNA-binding</keyword>
<dbReference type="InterPro" id="IPR009057">
    <property type="entry name" value="Homeodomain-like_sf"/>
</dbReference>
<dbReference type="EMBL" id="PPTS01000011">
    <property type="protein sequence ID" value="RDB61863.1"/>
    <property type="molecule type" value="Genomic_DNA"/>
</dbReference>
<sequence>MPRTVKDPEERKAELLDTAMRLFAEKGYDNVSVRSVAREAGVAPGLAYHYFDSKQRLFDAAIAHYAEECSEGMRAVLDDRGLSLDEKLEGAIAVATDHSAFPHADSLHAEGNGTLHDRLSLGICEAVRPRMQAALELDAARRGAPAGDAGLLASMMVHACVGLASGPGMPDAAAADAARRYLGALVAEYRRGPSGR</sequence>
<dbReference type="InterPro" id="IPR001647">
    <property type="entry name" value="HTH_TetR"/>
</dbReference>
<dbReference type="OrthoDB" id="9816296at2"/>
<comment type="caution">
    <text evidence="6">The sequence shown here is derived from an EMBL/GenBank/DDBJ whole genome shotgun (WGS) entry which is preliminary data.</text>
</comment>
<dbReference type="Pfam" id="PF00440">
    <property type="entry name" value="TetR_N"/>
    <property type="match status" value="1"/>
</dbReference>
<dbReference type="GO" id="GO:0003700">
    <property type="term" value="F:DNA-binding transcription factor activity"/>
    <property type="evidence" value="ECO:0007669"/>
    <property type="project" value="TreeGrafter"/>
</dbReference>
<keyword evidence="3" id="KW-0804">Transcription</keyword>
<dbReference type="AlphaFoldDB" id="A0A369LQM1"/>
<dbReference type="SUPFAM" id="SSF46689">
    <property type="entry name" value="Homeodomain-like"/>
    <property type="match status" value="1"/>
</dbReference>
<evidence type="ECO:0000256" key="3">
    <source>
        <dbReference type="ARBA" id="ARBA00023163"/>
    </source>
</evidence>
<proteinExistence type="predicted"/>
<evidence type="ECO:0000313" key="6">
    <source>
        <dbReference type="EMBL" id="RDB61863.1"/>
    </source>
</evidence>
<dbReference type="PROSITE" id="PS50977">
    <property type="entry name" value="HTH_TETR_2"/>
    <property type="match status" value="1"/>
</dbReference>
<dbReference type="PANTHER" id="PTHR30055">
    <property type="entry name" value="HTH-TYPE TRANSCRIPTIONAL REGULATOR RUTR"/>
    <property type="match status" value="1"/>
</dbReference>
<dbReference type="PRINTS" id="PR00455">
    <property type="entry name" value="HTHTETR"/>
</dbReference>
<keyword evidence="7" id="KW-1185">Reference proteome</keyword>
<dbReference type="InterPro" id="IPR023772">
    <property type="entry name" value="DNA-bd_HTH_TetR-type_CS"/>
</dbReference>
<dbReference type="PROSITE" id="PS01081">
    <property type="entry name" value="HTH_TETR_1"/>
    <property type="match status" value="1"/>
</dbReference>
<evidence type="ECO:0000259" key="5">
    <source>
        <dbReference type="PROSITE" id="PS50977"/>
    </source>
</evidence>
<dbReference type="Gene3D" id="1.10.357.10">
    <property type="entry name" value="Tetracycline Repressor, domain 2"/>
    <property type="match status" value="1"/>
</dbReference>
<keyword evidence="1" id="KW-0805">Transcription regulation</keyword>
<dbReference type="PANTHER" id="PTHR30055:SF234">
    <property type="entry name" value="HTH-TYPE TRANSCRIPTIONAL REGULATOR BETI"/>
    <property type="match status" value="1"/>
</dbReference>